<dbReference type="Proteomes" id="UP001189429">
    <property type="component" value="Unassembled WGS sequence"/>
</dbReference>
<protein>
    <recommendedName>
        <fullName evidence="3">Secreted protein</fullName>
    </recommendedName>
</protein>
<dbReference type="EMBL" id="CAUYUJ010008191">
    <property type="protein sequence ID" value="CAK0823140.1"/>
    <property type="molecule type" value="Genomic_DNA"/>
</dbReference>
<organism evidence="1 2">
    <name type="scientific">Prorocentrum cordatum</name>
    <dbReference type="NCBI Taxonomy" id="2364126"/>
    <lineage>
        <taxon>Eukaryota</taxon>
        <taxon>Sar</taxon>
        <taxon>Alveolata</taxon>
        <taxon>Dinophyceae</taxon>
        <taxon>Prorocentrales</taxon>
        <taxon>Prorocentraceae</taxon>
        <taxon>Prorocentrum</taxon>
    </lineage>
</organism>
<proteinExistence type="predicted"/>
<accession>A0ABN9RXG3</accession>
<gene>
    <name evidence="1" type="ORF">PCOR1329_LOCUS23974</name>
</gene>
<sequence length="83" mass="8799">MAMRSRISIKSASMLALALTTLAAPRGLLLRWLDRAALEDVSCVLACAVGAAMCAAFSQKPAAWSQRGSSGETGKMRMSMFAF</sequence>
<comment type="caution">
    <text evidence="1">The sequence shown here is derived from an EMBL/GenBank/DDBJ whole genome shotgun (WGS) entry which is preliminary data.</text>
</comment>
<evidence type="ECO:0008006" key="3">
    <source>
        <dbReference type="Google" id="ProtNLM"/>
    </source>
</evidence>
<evidence type="ECO:0000313" key="1">
    <source>
        <dbReference type="EMBL" id="CAK0823140.1"/>
    </source>
</evidence>
<keyword evidence="2" id="KW-1185">Reference proteome</keyword>
<reference evidence="1" key="1">
    <citation type="submission" date="2023-10" db="EMBL/GenBank/DDBJ databases">
        <authorList>
            <person name="Chen Y."/>
            <person name="Shah S."/>
            <person name="Dougan E. K."/>
            <person name="Thang M."/>
            <person name="Chan C."/>
        </authorList>
    </citation>
    <scope>NUCLEOTIDE SEQUENCE [LARGE SCALE GENOMIC DNA]</scope>
</reference>
<evidence type="ECO:0000313" key="2">
    <source>
        <dbReference type="Proteomes" id="UP001189429"/>
    </source>
</evidence>
<name>A0ABN9RXG3_9DINO</name>